<dbReference type="CDD" id="cd18186">
    <property type="entry name" value="BTB_POZ_ZBTB_KLHL-like"/>
    <property type="match status" value="1"/>
</dbReference>
<dbReference type="STRING" id="71717.A0A4Y7SQZ9"/>
<comment type="caution">
    <text evidence="3">The sequence shown here is derived from an EMBL/GenBank/DDBJ whole genome shotgun (WGS) entry which is preliminary data.</text>
</comment>
<protein>
    <recommendedName>
        <fullName evidence="2">BTB domain-containing protein</fullName>
    </recommendedName>
</protein>
<reference evidence="3 4" key="1">
    <citation type="journal article" date="2019" name="Nat. Ecol. Evol.">
        <title>Megaphylogeny resolves global patterns of mushroom evolution.</title>
        <authorList>
            <person name="Varga T."/>
            <person name="Krizsan K."/>
            <person name="Foldi C."/>
            <person name="Dima B."/>
            <person name="Sanchez-Garcia M."/>
            <person name="Sanchez-Ramirez S."/>
            <person name="Szollosi G.J."/>
            <person name="Szarkandi J.G."/>
            <person name="Papp V."/>
            <person name="Albert L."/>
            <person name="Andreopoulos W."/>
            <person name="Angelini C."/>
            <person name="Antonin V."/>
            <person name="Barry K.W."/>
            <person name="Bougher N.L."/>
            <person name="Buchanan P."/>
            <person name="Buyck B."/>
            <person name="Bense V."/>
            <person name="Catcheside P."/>
            <person name="Chovatia M."/>
            <person name="Cooper J."/>
            <person name="Damon W."/>
            <person name="Desjardin D."/>
            <person name="Finy P."/>
            <person name="Geml J."/>
            <person name="Haridas S."/>
            <person name="Hughes K."/>
            <person name="Justo A."/>
            <person name="Karasinski D."/>
            <person name="Kautmanova I."/>
            <person name="Kiss B."/>
            <person name="Kocsube S."/>
            <person name="Kotiranta H."/>
            <person name="LaButti K.M."/>
            <person name="Lechner B.E."/>
            <person name="Liimatainen K."/>
            <person name="Lipzen A."/>
            <person name="Lukacs Z."/>
            <person name="Mihaltcheva S."/>
            <person name="Morgado L.N."/>
            <person name="Niskanen T."/>
            <person name="Noordeloos M.E."/>
            <person name="Ohm R.A."/>
            <person name="Ortiz-Santana B."/>
            <person name="Ovrebo C."/>
            <person name="Racz N."/>
            <person name="Riley R."/>
            <person name="Savchenko A."/>
            <person name="Shiryaev A."/>
            <person name="Soop K."/>
            <person name="Spirin V."/>
            <person name="Szebenyi C."/>
            <person name="Tomsovsky M."/>
            <person name="Tulloss R.E."/>
            <person name="Uehling J."/>
            <person name="Grigoriev I.V."/>
            <person name="Vagvolgyi C."/>
            <person name="Papp T."/>
            <person name="Martin F.M."/>
            <person name="Miettinen O."/>
            <person name="Hibbett D.S."/>
            <person name="Nagy L.G."/>
        </authorList>
    </citation>
    <scope>NUCLEOTIDE SEQUENCE [LARGE SCALE GENOMIC DNA]</scope>
    <source>
        <strain evidence="3 4">FP101781</strain>
    </source>
</reference>
<accession>A0A4Y7SQZ9</accession>
<keyword evidence="4" id="KW-1185">Reference proteome</keyword>
<organism evidence="3 4">
    <name type="scientific">Coprinellus micaceus</name>
    <name type="common">Glistening ink-cap mushroom</name>
    <name type="synonym">Coprinus micaceus</name>
    <dbReference type="NCBI Taxonomy" id="71717"/>
    <lineage>
        <taxon>Eukaryota</taxon>
        <taxon>Fungi</taxon>
        <taxon>Dikarya</taxon>
        <taxon>Basidiomycota</taxon>
        <taxon>Agaricomycotina</taxon>
        <taxon>Agaricomycetes</taxon>
        <taxon>Agaricomycetidae</taxon>
        <taxon>Agaricales</taxon>
        <taxon>Agaricineae</taxon>
        <taxon>Psathyrellaceae</taxon>
        <taxon>Coprinellus</taxon>
    </lineage>
</organism>
<dbReference type="AlphaFoldDB" id="A0A4Y7SQZ9"/>
<dbReference type="Proteomes" id="UP000298030">
    <property type="component" value="Unassembled WGS sequence"/>
</dbReference>
<dbReference type="Pfam" id="PF00651">
    <property type="entry name" value="BTB"/>
    <property type="match status" value="1"/>
</dbReference>
<dbReference type="OrthoDB" id="3217871at2759"/>
<feature type="compositionally biased region" description="Acidic residues" evidence="1">
    <location>
        <begin position="10"/>
        <end position="25"/>
    </location>
</feature>
<feature type="region of interest" description="Disordered" evidence="1">
    <location>
        <begin position="1"/>
        <end position="29"/>
    </location>
</feature>
<name>A0A4Y7SQZ9_COPMI</name>
<dbReference type="PROSITE" id="PS50097">
    <property type="entry name" value="BTB"/>
    <property type="match status" value="1"/>
</dbReference>
<dbReference type="SMART" id="SM00225">
    <property type="entry name" value="BTB"/>
    <property type="match status" value="1"/>
</dbReference>
<sequence>MPKRRRTEDGMSDEEPQDLTLEDNPEGPTVRSGEVWFDDGNIILRAGNTEFKVHRGVLASHSPVFADMFQVPQPTRGPTVDDCPEVRLHDDTFDVTYMLAALYGKTDLLGSDGVLHFRAMRAMIRLGKKYQIEHLRNDGLRCLKREFTMTLEDFDKLDPDEYLNFSPLPKDSNPKAIDPVGTMVATINLALECGIQSVLPAVYLLTTSNTLGEFLYHKDASSIPFDAMRSCIYGREQLLQEWLGSGNAHISASTSISHTGDCKAASISLVRAASKCPDDLSNLLLPWVSLVERWDTLKQPSERLCRTCKQNVQLSHDTWRRKVWEDLPKYFKLGVWGDLQDAET</sequence>
<proteinExistence type="predicted"/>
<dbReference type="SUPFAM" id="SSF54695">
    <property type="entry name" value="POZ domain"/>
    <property type="match status" value="1"/>
</dbReference>
<dbReference type="EMBL" id="QPFP01000069">
    <property type="protein sequence ID" value="TEB24232.1"/>
    <property type="molecule type" value="Genomic_DNA"/>
</dbReference>
<evidence type="ECO:0000313" key="3">
    <source>
        <dbReference type="EMBL" id="TEB24232.1"/>
    </source>
</evidence>
<dbReference type="Gene3D" id="3.30.710.10">
    <property type="entry name" value="Potassium Channel Kv1.1, Chain A"/>
    <property type="match status" value="1"/>
</dbReference>
<dbReference type="InterPro" id="IPR000210">
    <property type="entry name" value="BTB/POZ_dom"/>
</dbReference>
<gene>
    <name evidence="3" type="ORF">FA13DRAFT_1330484</name>
</gene>
<dbReference type="InterPro" id="IPR011333">
    <property type="entry name" value="SKP1/BTB/POZ_sf"/>
</dbReference>
<feature type="domain" description="BTB" evidence="2">
    <location>
        <begin position="40"/>
        <end position="70"/>
    </location>
</feature>
<evidence type="ECO:0000313" key="4">
    <source>
        <dbReference type="Proteomes" id="UP000298030"/>
    </source>
</evidence>
<evidence type="ECO:0000259" key="2">
    <source>
        <dbReference type="PROSITE" id="PS50097"/>
    </source>
</evidence>
<evidence type="ECO:0000256" key="1">
    <source>
        <dbReference type="SAM" id="MobiDB-lite"/>
    </source>
</evidence>